<evidence type="ECO:0000313" key="1">
    <source>
        <dbReference type="EMBL" id="CEO57779.1"/>
    </source>
</evidence>
<dbReference type="SUPFAM" id="SSF54427">
    <property type="entry name" value="NTF2-like"/>
    <property type="match status" value="1"/>
</dbReference>
<evidence type="ECO:0008006" key="2">
    <source>
        <dbReference type="Google" id="ProtNLM"/>
    </source>
</evidence>
<protein>
    <recommendedName>
        <fullName evidence="2">SnoaL-like domain-containing protein</fullName>
    </recommendedName>
</protein>
<accession>A0A0B7KKV6</accession>
<dbReference type="AlphaFoldDB" id="A0A0B7KKV6"/>
<organism evidence="1">
    <name type="scientific">Bionectria ochroleuca</name>
    <name type="common">Gliocladium roseum</name>
    <dbReference type="NCBI Taxonomy" id="29856"/>
    <lineage>
        <taxon>Eukaryota</taxon>
        <taxon>Fungi</taxon>
        <taxon>Dikarya</taxon>
        <taxon>Ascomycota</taxon>
        <taxon>Pezizomycotina</taxon>
        <taxon>Sordariomycetes</taxon>
        <taxon>Hypocreomycetidae</taxon>
        <taxon>Hypocreales</taxon>
        <taxon>Bionectriaceae</taxon>
        <taxon>Clonostachys</taxon>
    </lineage>
</organism>
<sequence length="169" mass="18771">MNSPIEGAQWLSSSVGQHTKDLIATFYELADSREPDAGTRMATEIFTKDAIWITANGTFKGFSEISKSRDNAWSVVKSRKHHILRVFLGNDERSELSILGTGEIEFKNGEKISSPFACYIKLDSLHSTADARISFMQVIAAPAKQYGSVCSGDLVTQDAERRFSFRLDV</sequence>
<proteinExistence type="predicted"/>
<gene>
    <name evidence="1" type="ORF">BN869_000013837_1</name>
</gene>
<dbReference type="EMBL" id="CDPU01000145">
    <property type="protein sequence ID" value="CEO57779.1"/>
    <property type="molecule type" value="Genomic_DNA"/>
</dbReference>
<reference evidence="1" key="1">
    <citation type="submission" date="2015-01" db="EMBL/GenBank/DDBJ databases">
        <authorList>
            <person name="Durling Mikael"/>
        </authorList>
    </citation>
    <scope>NUCLEOTIDE SEQUENCE</scope>
</reference>
<dbReference type="InterPro" id="IPR032710">
    <property type="entry name" value="NTF2-like_dom_sf"/>
</dbReference>
<name>A0A0B7KKV6_BIOOC</name>